<dbReference type="PANTHER" id="PTHR32063">
    <property type="match status" value="1"/>
</dbReference>
<dbReference type="Pfam" id="PF00873">
    <property type="entry name" value="ACR_tran"/>
    <property type="match status" value="1"/>
</dbReference>
<dbReference type="Gene3D" id="3.30.70.1320">
    <property type="entry name" value="Multidrug efflux transporter AcrB pore domain like"/>
    <property type="match status" value="1"/>
</dbReference>
<feature type="transmembrane region" description="Helical" evidence="1">
    <location>
        <begin position="973"/>
        <end position="992"/>
    </location>
</feature>
<feature type="transmembrane region" description="Helical" evidence="1">
    <location>
        <begin position="1004"/>
        <end position="1030"/>
    </location>
</feature>
<organism evidence="2 3">
    <name type="scientific">candidate division CSSED10-310 bacterium</name>
    <dbReference type="NCBI Taxonomy" id="2855610"/>
    <lineage>
        <taxon>Bacteria</taxon>
        <taxon>Bacteria division CSSED10-310</taxon>
    </lineage>
</organism>
<reference evidence="2 3" key="1">
    <citation type="submission" date="2024-09" db="EMBL/GenBank/DDBJ databases">
        <title>Laminarin stimulates single cell rates of sulfate reduction while oxygen inhibits transcriptomic activity in coastal marine sediment.</title>
        <authorList>
            <person name="Lindsay M."/>
            <person name="Orcutt B."/>
            <person name="Emerson D."/>
            <person name="Stepanauskas R."/>
            <person name="D'Angelo T."/>
        </authorList>
    </citation>
    <scope>NUCLEOTIDE SEQUENCE [LARGE SCALE GENOMIC DNA]</scope>
    <source>
        <strain evidence="2">SAG AM-311-K15</strain>
    </source>
</reference>
<dbReference type="SUPFAM" id="SSF82693">
    <property type="entry name" value="Multidrug efflux transporter AcrB pore domain, PN1, PN2, PC1 and PC2 subdomains"/>
    <property type="match status" value="2"/>
</dbReference>
<keyword evidence="1" id="KW-1133">Transmembrane helix</keyword>
<dbReference type="InterPro" id="IPR027463">
    <property type="entry name" value="AcrB_DN_DC_subdom"/>
</dbReference>
<dbReference type="Gene3D" id="3.30.70.1430">
    <property type="entry name" value="Multidrug efflux transporter AcrB pore domain"/>
    <property type="match status" value="2"/>
</dbReference>
<proteinExistence type="predicted"/>
<feature type="transmembrane region" description="Helical" evidence="1">
    <location>
        <begin position="876"/>
        <end position="894"/>
    </location>
</feature>
<evidence type="ECO:0000256" key="1">
    <source>
        <dbReference type="SAM" id="Phobius"/>
    </source>
</evidence>
<dbReference type="PRINTS" id="PR00702">
    <property type="entry name" value="ACRIFLAVINRP"/>
</dbReference>
<keyword evidence="3" id="KW-1185">Reference proteome</keyword>
<dbReference type="Gene3D" id="1.20.1640.10">
    <property type="entry name" value="Multidrug efflux transporter AcrB transmembrane domain"/>
    <property type="match status" value="2"/>
</dbReference>
<dbReference type="EMBL" id="JBHPBY010000090">
    <property type="protein sequence ID" value="MFC1850309.1"/>
    <property type="molecule type" value="Genomic_DNA"/>
</dbReference>
<feature type="transmembrane region" description="Helical" evidence="1">
    <location>
        <begin position="20"/>
        <end position="38"/>
    </location>
</feature>
<name>A0ABV6YVT2_UNCC1</name>
<feature type="transmembrane region" description="Helical" evidence="1">
    <location>
        <begin position="433"/>
        <end position="451"/>
    </location>
</feature>
<dbReference type="Proteomes" id="UP001594351">
    <property type="component" value="Unassembled WGS sequence"/>
</dbReference>
<feature type="transmembrane region" description="Helical" evidence="1">
    <location>
        <begin position="335"/>
        <end position="354"/>
    </location>
</feature>
<dbReference type="InterPro" id="IPR001036">
    <property type="entry name" value="Acrflvin-R"/>
</dbReference>
<dbReference type="PANTHER" id="PTHR32063:SF33">
    <property type="entry name" value="RND SUPERFAMILY EFFLUX PUMP PERMEASE COMPONENT"/>
    <property type="match status" value="1"/>
</dbReference>
<accession>A0ABV6YVT2</accession>
<feature type="transmembrane region" description="Helical" evidence="1">
    <location>
        <begin position="901"/>
        <end position="921"/>
    </location>
</feature>
<evidence type="ECO:0000313" key="3">
    <source>
        <dbReference type="Proteomes" id="UP001594351"/>
    </source>
</evidence>
<gene>
    <name evidence="2" type="ORF">ACFL27_08975</name>
</gene>
<feature type="transmembrane region" description="Helical" evidence="1">
    <location>
        <begin position="927"/>
        <end position="952"/>
    </location>
</feature>
<evidence type="ECO:0000313" key="2">
    <source>
        <dbReference type="EMBL" id="MFC1850309.1"/>
    </source>
</evidence>
<dbReference type="SUPFAM" id="SSF82866">
    <property type="entry name" value="Multidrug efflux transporter AcrB transmembrane domain"/>
    <property type="match status" value="2"/>
</dbReference>
<dbReference type="SUPFAM" id="SSF82714">
    <property type="entry name" value="Multidrug efflux transporter AcrB TolC docking domain, DN and DC subdomains"/>
    <property type="match status" value="2"/>
</dbReference>
<dbReference type="Gene3D" id="3.30.2090.10">
    <property type="entry name" value="Multidrug efflux transporter AcrB TolC docking domain, DN and DC subdomains"/>
    <property type="match status" value="2"/>
</dbReference>
<sequence>MNEAKISGPIAWMARNSVAANLLMLFLVIGGIMTAFIIKQEIFPQFDVDIIMVAVPYPGTSPEEVEEGIILAVEEAIRDLEGIKRIQSLASEGMANIFIRLLSNADRTKVLSDVKNSIDSIRSFPEGAERPSISLLEHKIDVISIVLYGALDEHNLHDLAEQIREDLLQLPEISAVTLTGARSQEISIEIPQESLRMYNLTLEDVARKIRSASVDYSAGGVKAGGGEILLRVKERREVGKEFGDVPIVSSPDGTAVRLADIATVVDGFADTDEAAYFNGQRSIMIKVSSEGEQTPLEVAAVVKNYLSDLRTRLPPTISVTTFDDYSEIYADRMNLLLRNGLIGLVLVLMLLGLLLNIRLAFWVTMGIPISFLGALLFLPFFDVTINMISLFAFIMGLGIVVDDAIIVGENIFTHRKNMGFIKAAIFGARQVSVPVTFAILTNIIAFLPLLFVEGTIGKVFRVIPIVVCLAFFMSLIEAMFILPAHLAHTRQDDGKVKKGLSGLQNRISIGLERKIQTVYRPLLEHALHSRYLTLTLGLGLLIIVLGYVISGRMEFSFSPKAEADIVAVGLELPFGSPVEQTERIQAQLVREAQRILAAFGGEANYEGIFTHIGKTDIREDVDTGLIEGGHAASIRVILAPIDERNFSGEQFSSRWREAMGEIPGIESITFKVLEHGPPAGRPIDIQLIHRDTRLLEEAAVELGQELKNFKAAQDIDDGFAPGKPQLDFRVKPEAYSLGITPAVIGSQVRSRFYGAEALRLQRGRHEVKVMVRLPEKDRRTELSIEEMLIRSPQGGEVPLGEAATVSRGRAYTSIKRNDCHRVLNVTADVQPPSQKSSILAALQKEVMPRFQEKYPDLTYSLEGEHRETGESMNSLVKNYIIALIAIFVMLGVIFKSYIQPLIVMVSIPFGIIGAVIGHLIMGYNLSVISMLGITALSGVVLNDSLILIDYANRKRREGLAAREAIVAAGVRRFRPIILTTLTTFFGLAPMIFETSFQARILVPMAISLGYGILFATMIILLLVPSIYLIFEDIRKLLRLADSEGVVPERVSSTLA</sequence>
<feature type="transmembrane region" description="Helical" evidence="1">
    <location>
        <begin position="463"/>
        <end position="482"/>
    </location>
</feature>
<dbReference type="Gene3D" id="3.30.70.1440">
    <property type="entry name" value="Multidrug efflux transporter AcrB pore domain"/>
    <property type="match status" value="1"/>
</dbReference>
<feature type="transmembrane region" description="Helical" evidence="1">
    <location>
        <begin position="531"/>
        <end position="549"/>
    </location>
</feature>
<protein>
    <submittedName>
        <fullName evidence="2">Efflux RND transporter permease subunit</fullName>
    </submittedName>
</protein>
<keyword evidence="1" id="KW-0472">Membrane</keyword>
<keyword evidence="1" id="KW-0812">Transmembrane</keyword>
<feature type="transmembrane region" description="Helical" evidence="1">
    <location>
        <begin position="387"/>
        <end position="412"/>
    </location>
</feature>
<feature type="transmembrane region" description="Helical" evidence="1">
    <location>
        <begin position="361"/>
        <end position="381"/>
    </location>
</feature>
<comment type="caution">
    <text evidence="2">The sequence shown here is derived from an EMBL/GenBank/DDBJ whole genome shotgun (WGS) entry which is preliminary data.</text>
</comment>